<organism evidence="2 3">
    <name type="scientific">Pleuronectes platessa</name>
    <name type="common">European plaice</name>
    <dbReference type="NCBI Taxonomy" id="8262"/>
    <lineage>
        <taxon>Eukaryota</taxon>
        <taxon>Metazoa</taxon>
        <taxon>Chordata</taxon>
        <taxon>Craniata</taxon>
        <taxon>Vertebrata</taxon>
        <taxon>Euteleostomi</taxon>
        <taxon>Actinopterygii</taxon>
        <taxon>Neopterygii</taxon>
        <taxon>Teleostei</taxon>
        <taxon>Neoteleostei</taxon>
        <taxon>Acanthomorphata</taxon>
        <taxon>Carangaria</taxon>
        <taxon>Pleuronectiformes</taxon>
        <taxon>Pleuronectoidei</taxon>
        <taxon>Pleuronectidae</taxon>
        <taxon>Pleuronectes</taxon>
    </lineage>
</organism>
<sequence>MNLSFFFFFYVPEPDRFLFPPPSGEAEAFKSTCPTQPSLITSFSPQGLLTCGNQSCSNMIRQTRNTDQELQAPSPPPGHPESSGPGGLRWDETWRGNRRLQLNVRVIDQNVVFTLRSVKWERWVNIPLEVSCSATCGAKLGRLPLGRAAKHNKPAAEKHRKLNKLRRHNNIFTRQQTTNQLPPHTAALHMILKSMVTVFHQDHVQDTFLFENGVFKTTSILTNTPDKLPV</sequence>
<proteinExistence type="predicted"/>
<keyword evidence="3" id="KW-1185">Reference proteome</keyword>
<evidence type="ECO:0000313" key="2">
    <source>
        <dbReference type="EMBL" id="CAB1444940.1"/>
    </source>
</evidence>
<name>A0A9N7V8U1_PLEPL</name>
<evidence type="ECO:0000313" key="3">
    <source>
        <dbReference type="Proteomes" id="UP001153269"/>
    </source>
</evidence>
<protein>
    <submittedName>
        <fullName evidence="2">Uncharacterized protein</fullName>
    </submittedName>
</protein>
<dbReference type="EMBL" id="CADEAL010003502">
    <property type="protein sequence ID" value="CAB1444940.1"/>
    <property type="molecule type" value="Genomic_DNA"/>
</dbReference>
<accession>A0A9N7V8U1</accession>
<feature type="region of interest" description="Disordered" evidence="1">
    <location>
        <begin position="66"/>
        <end position="92"/>
    </location>
</feature>
<evidence type="ECO:0000256" key="1">
    <source>
        <dbReference type="SAM" id="MobiDB-lite"/>
    </source>
</evidence>
<comment type="caution">
    <text evidence="2">The sequence shown here is derived from an EMBL/GenBank/DDBJ whole genome shotgun (WGS) entry which is preliminary data.</text>
</comment>
<gene>
    <name evidence="2" type="ORF">PLEPLA_LOCUS32670</name>
</gene>
<reference evidence="2" key="1">
    <citation type="submission" date="2020-03" db="EMBL/GenBank/DDBJ databases">
        <authorList>
            <person name="Weist P."/>
        </authorList>
    </citation>
    <scope>NUCLEOTIDE SEQUENCE</scope>
</reference>
<dbReference type="AlphaFoldDB" id="A0A9N7V8U1"/>
<dbReference type="Proteomes" id="UP001153269">
    <property type="component" value="Unassembled WGS sequence"/>
</dbReference>